<feature type="signal peptide" evidence="1">
    <location>
        <begin position="1"/>
        <end position="21"/>
    </location>
</feature>
<organism evidence="2 3">
    <name type="scientific">Rhizopus microsporus</name>
    <dbReference type="NCBI Taxonomy" id="58291"/>
    <lineage>
        <taxon>Eukaryota</taxon>
        <taxon>Fungi</taxon>
        <taxon>Fungi incertae sedis</taxon>
        <taxon>Mucoromycota</taxon>
        <taxon>Mucoromycotina</taxon>
        <taxon>Mucoromycetes</taxon>
        <taxon>Mucorales</taxon>
        <taxon>Mucorineae</taxon>
        <taxon>Rhizopodaceae</taxon>
        <taxon>Rhizopus</taxon>
    </lineage>
</organism>
<dbReference type="EMBL" id="KV921264">
    <property type="protein sequence ID" value="ORE22683.1"/>
    <property type="molecule type" value="Genomic_DNA"/>
</dbReference>
<evidence type="ECO:0000256" key="1">
    <source>
        <dbReference type="SAM" id="SignalP"/>
    </source>
</evidence>
<evidence type="ECO:0000313" key="2">
    <source>
        <dbReference type="EMBL" id="ORE22683.1"/>
    </source>
</evidence>
<dbReference type="Proteomes" id="UP000242381">
    <property type="component" value="Unassembled WGS sequence"/>
</dbReference>
<reference evidence="2 3" key="1">
    <citation type="journal article" date="2016" name="Proc. Natl. Acad. Sci. U.S.A.">
        <title>Lipid metabolic changes in an early divergent fungus govern the establishment of a mutualistic symbiosis with endobacteria.</title>
        <authorList>
            <person name="Lastovetsky O.A."/>
            <person name="Gaspar M.L."/>
            <person name="Mondo S.J."/>
            <person name="LaButti K.M."/>
            <person name="Sandor L."/>
            <person name="Grigoriev I.V."/>
            <person name="Henry S.A."/>
            <person name="Pawlowska T.E."/>
        </authorList>
    </citation>
    <scope>NUCLEOTIDE SEQUENCE [LARGE SCALE GENOMIC DNA]</scope>
    <source>
        <strain evidence="2 3">ATCC 11559</strain>
    </source>
</reference>
<accession>A0A1X0SEK8</accession>
<feature type="chain" id="PRO_5012597416" evidence="1">
    <location>
        <begin position="22"/>
        <end position="388"/>
    </location>
</feature>
<gene>
    <name evidence="2" type="ORF">BCV71DRAFT_252768</name>
</gene>
<sequence>MNTITLLEVLMMSFLPLSDNAKEAILQKLCEGYEGILFNFRLSVARVAPRGNYIAMRLDEVIDIMAVSFIRKTDHDKQYKDLIWREQLWEEIFNLDHVQRRRSRAQDTSKSTSLCFDYDFETDGHMISLDVVNRFHPGQHTVHTFDELNKLLPRLDLSNWTRGLYTLSKEPTGLFLNDRTIGIDPGHRDLVTYVNTDSELTTKALRKVYSFSISNVQYQEQCGFKWITQVELKSRKNVVDIQAIYDLIPLPKVFCRFKFMEYLSVISATRNSYIWGCINFCDNEVKSSNPGEANLLIFKGIQMTLSEKYLVIKKVYEPENALICNHRKRKMMLLNERKSRLACLGSDKNVLCKSSEHVERRNPVKARIVSERHTSCAGPLKQATQPFH</sequence>
<dbReference type="VEuPathDB" id="FungiDB:BCV72DRAFT_329154"/>
<dbReference type="AlphaFoldDB" id="A0A1X0SEK8"/>
<keyword evidence="1" id="KW-0732">Signal</keyword>
<protein>
    <submittedName>
        <fullName evidence="2">Uncharacterized protein</fullName>
    </submittedName>
</protein>
<proteinExistence type="predicted"/>
<name>A0A1X0SEK8_RHIZD</name>
<evidence type="ECO:0000313" key="3">
    <source>
        <dbReference type="Proteomes" id="UP000242381"/>
    </source>
</evidence>